<evidence type="ECO:0000256" key="13">
    <source>
        <dbReference type="PIRSR" id="PIRSR618044-2"/>
    </source>
</evidence>
<dbReference type="InterPro" id="IPR012338">
    <property type="entry name" value="Beta-lactam/transpept-like"/>
</dbReference>
<dbReference type="InterPro" id="IPR018044">
    <property type="entry name" value="Peptidase_S11"/>
</dbReference>
<dbReference type="Proteomes" id="UP000610558">
    <property type="component" value="Unassembled WGS sequence"/>
</dbReference>
<dbReference type="Gene3D" id="3.40.710.10">
    <property type="entry name" value="DD-peptidase/beta-lactamase superfamily"/>
    <property type="match status" value="1"/>
</dbReference>
<evidence type="ECO:0000256" key="12">
    <source>
        <dbReference type="PIRSR" id="PIRSR618044-1"/>
    </source>
</evidence>
<reference evidence="17" key="1">
    <citation type="submission" date="2020-09" db="EMBL/GenBank/DDBJ databases">
        <authorList>
            <person name="Yoon J.-W."/>
        </authorList>
    </citation>
    <scope>NUCLEOTIDE SEQUENCE</scope>
    <source>
        <strain evidence="17">KMU-158</strain>
    </source>
</reference>
<evidence type="ECO:0000256" key="2">
    <source>
        <dbReference type="ARBA" id="ARBA00007164"/>
    </source>
</evidence>
<dbReference type="GO" id="GO:0009002">
    <property type="term" value="F:serine-type D-Ala-D-Ala carboxypeptidase activity"/>
    <property type="evidence" value="ECO:0007669"/>
    <property type="project" value="UniProtKB-EC"/>
</dbReference>
<feature type="chain" id="PRO_5036988633" description="serine-type D-Ala-D-Ala carboxypeptidase" evidence="15">
    <location>
        <begin position="33"/>
        <end position="399"/>
    </location>
</feature>
<keyword evidence="10" id="KW-0961">Cell wall biogenesis/degradation</keyword>
<feature type="active site" description="Acyl-ester intermediate" evidence="12">
    <location>
        <position position="72"/>
    </location>
</feature>
<dbReference type="Pfam" id="PF07943">
    <property type="entry name" value="PBP5_C"/>
    <property type="match status" value="1"/>
</dbReference>
<dbReference type="Gene3D" id="2.60.410.10">
    <property type="entry name" value="D-Ala-D-Ala carboxypeptidase, C-terminal domain"/>
    <property type="match status" value="1"/>
</dbReference>
<accession>A0A927C089</accession>
<dbReference type="GO" id="GO:0009252">
    <property type="term" value="P:peptidoglycan biosynthetic process"/>
    <property type="evidence" value="ECO:0007669"/>
    <property type="project" value="UniProtKB-KW"/>
</dbReference>
<sequence length="399" mass="43574">MILAVNKTRAATSVKNLVIYCLLALLPGLAQAQINLIPAAPAIAASGYLLIDADSGAVLVEENADERLPPASLTKLMTSYVLAYELEHGQVNNGDMVTISKNAWAQNPIFNGSSLMWIEVGKQVSLGELHKGIVISSGNDASLAVAEYLAGSEDAFASMMNQHAQMLGMDNTHYVNSHGLPNPEHYTSARDLAILAKAIIGQKEEYKLYSEKEFEFNGIKQKNRNRLLWSDPSVDGLKTGHTQEAGYCLVSSAVRDGMRLISVVMGTSSESARERETQKLLSYGFRYFETHHLYNAGDELSSSKLWKGAKDSVSLGVAEDVYLTIPRGKSEALNAELIVNDELTAPIEQGQPYGELVVTLNDEEQLRVPLVALESVKEGSIFKRIWDALVLFFIGLIPV</sequence>
<keyword evidence="9" id="KW-0573">Peptidoglycan synthesis</keyword>
<evidence type="ECO:0000256" key="9">
    <source>
        <dbReference type="ARBA" id="ARBA00022984"/>
    </source>
</evidence>
<evidence type="ECO:0000256" key="8">
    <source>
        <dbReference type="ARBA" id="ARBA00022960"/>
    </source>
</evidence>
<feature type="active site" description="Proton acceptor" evidence="12">
    <location>
        <position position="75"/>
    </location>
</feature>
<dbReference type="GO" id="GO:0008360">
    <property type="term" value="P:regulation of cell shape"/>
    <property type="evidence" value="ECO:0007669"/>
    <property type="project" value="UniProtKB-KW"/>
</dbReference>
<protein>
    <recommendedName>
        <fullName evidence="3">serine-type D-Ala-D-Ala carboxypeptidase</fullName>
        <ecNumber evidence="3">3.4.16.4</ecNumber>
    </recommendedName>
</protein>
<dbReference type="EC" id="3.4.16.4" evidence="3"/>
<feature type="domain" description="Peptidase S11 D-Ala-D-Ala carboxypeptidase A C-terminal" evidence="16">
    <location>
        <begin position="288"/>
        <end position="378"/>
    </location>
</feature>
<dbReference type="InterPro" id="IPR037167">
    <property type="entry name" value="Peptidase_S11_C_sf"/>
</dbReference>
<feature type="active site" evidence="12">
    <location>
        <position position="137"/>
    </location>
</feature>
<comment type="catalytic activity">
    <reaction evidence="11">
        <text>Preferential cleavage: (Ac)2-L-Lys-D-Ala-|-D-Ala. Also transpeptidation of peptidyl-alanyl moieties that are N-acyl substituents of D-alanine.</text>
        <dbReference type="EC" id="3.4.16.4"/>
    </reaction>
</comment>
<evidence type="ECO:0000256" key="5">
    <source>
        <dbReference type="ARBA" id="ARBA00022670"/>
    </source>
</evidence>
<keyword evidence="4 17" id="KW-0121">Carboxypeptidase</keyword>
<dbReference type="PANTHER" id="PTHR21581">
    <property type="entry name" value="D-ALANYL-D-ALANINE CARBOXYPEPTIDASE"/>
    <property type="match status" value="1"/>
</dbReference>
<dbReference type="AlphaFoldDB" id="A0A927C089"/>
<dbReference type="SMART" id="SM00936">
    <property type="entry name" value="PBP5_C"/>
    <property type="match status" value="1"/>
</dbReference>
<evidence type="ECO:0000256" key="3">
    <source>
        <dbReference type="ARBA" id="ARBA00012448"/>
    </source>
</evidence>
<evidence type="ECO:0000256" key="11">
    <source>
        <dbReference type="ARBA" id="ARBA00034000"/>
    </source>
</evidence>
<feature type="binding site" evidence="13">
    <location>
        <position position="238"/>
    </location>
    <ligand>
        <name>substrate</name>
    </ligand>
</feature>
<dbReference type="Pfam" id="PF00768">
    <property type="entry name" value="Peptidase_S11"/>
    <property type="match status" value="1"/>
</dbReference>
<gene>
    <name evidence="17" type="ORF">IB286_07565</name>
</gene>
<evidence type="ECO:0000256" key="6">
    <source>
        <dbReference type="ARBA" id="ARBA00022729"/>
    </source>
</evidence>
<dbReference type="InterPro" id="IPR012907">
    <property type="entry name" value="Peptidase_S11_C"/>
</dbReference>
<feature type="signal peptide" evidence="15">
    <location>
        <begin position="1"/>
        <end position="32"/>
    </location>
</feature>
<evidence type="ECO:0000256" key="10">
    <source>
        <dbReference type="ARBA" id="ARBA00023316"/>
    </source>
</evidence>
<evidence type="ECO:0000256" key="15">
    <source>
        <dbReference type="SAM" id="SignalP"/>
    </source>
</evidence>
<dbReference type="GO" id="GO:0071555">
    <property type="term" value="P:cell wall organization"/>
    <property type="evidence" value="ECO:0007669"/>
    <property type="project" value="UniProtKB-KW"/>
</dbReference>
<dbReference type="PRINTS" id="PR00725">
    <property type="entry name" value="DADACBPTASE1"/>
</dbReference>
<organism evidence="17 18">
    <name type="scientific">Spongiibacter pelagi</name>
    <dbReference type="NCBI Taxonomy" id="2760804"/>
    <lineage>
        <taxon>Bacteria</taxon>
        <taxon>Pseudomonadati</taxon>
        <taxon>Pseudomonadota</taxon>
        <taxon>Gammaproteobacteria</taxon>
        <taxon>Cellvibrionales</taxon>
        <taxon>Spongiibacteraceae</taxon>
        <taxon>Spongiibacter</taxon>
    </lineage>
</organism>
<evidence type="ECO:0000256" key="1">
    <source>
        <dbReference type="ARBA" id="ARBA00004752"/>
    </source>
</evidence>
<name>A0A927C089_9GAMM</name>
<comment type="similarity">
    <text evidence="2 14">Belongs to the peptidase S11 family.</text>
</comment>
<keyword evidence="18" id="KW-1185">Reference proteome</keyword>
<dbReference type="GO" id="GO:0006508">
    <property type="term" value="P:proteolysis"/>
    <property type="evidence" value="ECO:0007669"/>
    <property type="project" value="UniProtKB-KW"/>
</dbReference>
<comment type="pathway">
    <text evidence="1">Cell wall biogenesis; peptidoglycan biosynthesis.</text>
</comment>
<evidence type="ECO:0000256" key="4">
    <source>
        <dbReference type="ARBA" id="ARBA00022645"/>
    </source>
</evidence>
<evidence type="ECO:0000259" key="16">
    <source>
        <dbReference type="SMART" id="SM00936"/>
    </source>
</evidence>
<keyword evidence="6 15" id="KW-0732">Signal</keyword>
<keyword evidence="8" id="KW-0133">Cell shape</keyword>
<comment type="caution">
    <text evidence="17">The sequence shown here is derived from an EMBL/GenBank/DDBJ whole genome shotgun (WGS) entry which is preliminary data.</text>
</comment>
<keyword evidence="5" id="KW-0645">Protease</keyword>
<proteinExistence type="inferred from homology"/>
<dbReference type="EMBL" id="JACXLD010000003">
    <property type="protein sequence ID" value="MBD2858868.1"/>
    <property type="molecule type" value="Genomic_DNA"/>
</dbReference>
<dbReference type="PANTHER" id="PTHR21581:SF6">
    <property type="entry name" value="TRAFFICKING PROTEIN PARTICLE COMPLEX SUBUNIT 12"/>
    <property type="match status" value="1"/>
</dbReference>
<evidence type="ECO:0000313" key="18">
    <source>
        <dbReference type="Proteomes" id="UP000610558"/>
    </source>
</evidence>
<evidence type="ECO:0000256" key="14">
    <source>
        <dbReference type="RuleBase" id="RU004016"/>
    </source>
</evidence>
<dbReference type="InterPro" id="IPR001967">
    <property type="entry name" value="Peptidase_S11_N"/>
</dbReference>
<dbReference type="SUPFAM" id="SSF56601">
    <property type="entry name" value="beta-lactamase/transpeptidase-like"/>
    <property type="match status" value="1"/>
</dbReference>
<evidence type="ECO:0000313" key="17">
    <source>
        <dbReference type="EMBL" id="MBD2858868.1"/>
    </source>
</evidence>
<keyword evidence="7" id="KW-0378">Hydrolase</keyword>
<evidence type="ECO:0000256" key="7">
    <source>
        <dbReference type="ARBA" id="ARBA00022801"/>
    </source>
</evidence>